<organism evidence="2 3">
    <name type="scientific">Colletotrichum lupini</name>
    <dbReference type="NCBI Taxonomy" id="145971"/>
    <lineage>
        <taxon>Eukaryota</taxon>
        <taxon>Fungi</taxon>
        <taxon>Dikarya</taxon>
        <taxon>Ascomycota</taxon>
        <taxon>Pezizomycotina</taxon>
        <taxon>Sordariomycetes</taxon>
        <taxon>Hypocreomycetidae</taxon>
        <taxon>Glomerellales</taxon>
        <taxon>Glomerellaceae</taxon>
        <taxon>Colletotrichum</taxon>
        <taxon>Colletotrichum acutatum species complex</taxon>
    </lineage>
</organism>
<evidence type="ECO:0000256" key="1">
    <source>
        <dbReference type="SAM" id="SignalP"/>
    </source>
</evidence>
<evidence type="ECO:0000313" key="3">
    <source>
        <dbReference type="Proteomes" id="UP000830671"/>
    </source>
</evidence>
<name>A0A9Q8WLR1_9PEZI</name>
<keyword evidence="1" id="KW-0732">Signal</keyword>
<dbReference type="RefSeq" id="XP_049149844.1">
    <property type="nucleotide sequence ID" value="XM_049292698.1"/>
</dbReference>
<proteinExistence type="predicted"/>
<accession>A0A9Q8WLR1</accession>
<protein>
    <submittedName>
        <fullName evidence="2">Uncharacterized protein</fullName>
    </submittedName>
</protein>
<gene>
    <name evidence="2" type="ORF">CLUP02_13761</name>
</gene>
<reference evidence="2" key="1">
    <citation type="journal article" date="2021" name="Mol. Plant Microbe Interact.">
        <title>Complete Genome Sequence of the Plant-Pathogenic Fungus Colletotrichum lupini.</title>
        <authorList>
            <person name="Baroncelli R."/>
            <person name="Pensec F."/>
            <person name="Da Lio D."/>
            <person name="Boufleur T."/>
            <person name="Vicente I."/>
            <person name="Sarrocco S."/>
            <person name="Picot A."/>
            <person name="Baraldi E."/>
            <person name="Sukno S."/>
            <person name="Thon M."/>
            <person name="Le Floch G."/>
        </authorList>
    </citation>
    <scope>NUCLEOTIDE SEQUENCE</scope>
    <source>
        <strain evidence="2">IMI 504893</strain>
    </source>
</reference>
<dbReference type="Proteomes" id="UP000830671">
    <property type="component" value="Chromosome 7"/>
</dbReference>
<dbReference type="AlphaFoldDB" id="A0A9Q8WLR1"/>
<evidence type="ECO:0000313" key="2">
    <source>
        <dbReference type="EMBL" id="UQC88238.1"/>
    </source>
</evidence>
<feature type="chain" id="PRO_5040463776" evidence="1">
    <location>
        <begin position="23"/>
        <end position="147"/>
    </location>
</feature>
<dbReference type="KEGG" id="clup:CLUP02_13761"/>
<dbReference type="EMBL" id="CP019479">
    <property type="protein sequence ID" value="UQC88238.1"/>
    <property type="molecule type" value="Genomic_DNA"/>
</dbReference>
<feature type="signal peptide" evidence="1">
    <location>
        <begin position="1"/>
        <end position="22"/>
    </location>
</feature>
<keyword evidence="3" id="KW-1185">Reference proteome</keyword>
<dbReference type="GeneID" id="73347708"/>
<sequence>MEGRHMLKTSAVLLIFLFTSKAVCSPELAGDRRVSFVDASLLNTQVIAARNERYLLGISLGERSWRWGRWDDDTASHLEPSNRGIDCRYVNPAHSVRLARSRQYSKTYKDSKRAYCDIGYLNELESAKEEVQVSAWGANLNRQRSVI</sequence>